<comment type="caution">
    <text evidence="2">The sequence shown here is derived from an EMBL/GenBank/DDBJ whole genome shotgun (WGS) entry which is preliminary data.</text>
</comment>
<dbReference type="Pfam" id="PF12937">
    <property type="entry name" value="F-box-like"/>
    <property type="match status" value="1"/>
</dbReference>
<dbReference type="EMBL" id="MU155320">
    <property type="protein sequence ID" value="KAF9475747.1"/>
    <property type="molecule type" value="Genomic_DNA"/>
</dbReference>
<evidence type="ECO:0000313" key="3">
    <source>
        <dbReference type="Proteomes" id="UP000807469"/>
    </source>
</evidence>
<dbReference type="OrthoDB" id="2884925at2759"/>
<feature type="domain" description="F-box" evidence="1">
    <location>
        <begin position="8"/>
        <end position="63"/>
    </location>
</feature>
<protein>
    <recommendedName>
        <fullName evidence="1">F-box domain-containing protein</fullName>
    </recommendedName>
</protein>
<dbReference type="AlphaFoldDB" id="A0A9P6CR38"/>
<name>A0A9P6CR38_9AGAR</name>
<sequence>MDDSSISINSLPDELLVQIHEAAIEPKKCVYPLEFPDYATFSSISRVCKRWRQVILDNGPLWAASINVDRDTVTWAQEVLHRAKDSPLFIHSQMPYADSPDDDEKNKYTHVQNFASATWQFVLKNSHRWAVFDLGADIFSHSADALTKGLMQPAPELRKFTVTNKHNPGDYMLEFPSESFEDTFRHHQYVLPEKLFGGYSPQLEAVSISKVYLPASFDFSLWSNLAILFVEQKMDTCPVYLTQNWFEILRSLTQLEQLRLVGTFNAADEELPDSSFFRIPDIHLDRLFDLSLSTGSEKHIMFDLFAKLVVPHTCKIVVEIQFSDFYDDLDGWEPYPSLAFSRLQLGINRHFGELFADLDDPADMLEVNLWNKSAEGTSFGFEINDTTHRSGDFVFLQFIEGERPPKAPMPISRAEKETLESVKSSGYSHYPFSNMLAVLEDLPLKTIKIAVLPQIVAEDIDPLHRLLSRCDNLETLLCVDTDSIIFDILQRKKSSEDGVILPKLDYIHFLPLCLQDFQRMKGWGMWRSRETGKPADLCIDVPDDQFMSTTEALIYRWWKKKEDLRKCIDRLALHFEKNS</sequence>
<reference evidence="2" key="1">
    <citation type="submission" date="2020-11" db="EMBL/GenBank/DDBJ databases">
        <authorList>
            <consortium name="DOE Joint Genome Institute"/>
            <person name="Ahrendt S."/>
            <person name="Riley R."/>
            <person name="Andreopoulos W."/>
            <person name="Labutti K."/>
            <person name="Pangilinan J."/>
            <person name="Ruiz-Duenas F.J."/>
            <person name="Barrasa J.M."/>
            <person name="Sanchez-Garcia M."/>
            <person name="Camarero S."/>
            <person name="Miyauchi S."/>
            <person name="Serrano A."/>
            <person name="Linde D."/>
            <person name="Babiker R."/>
            <person name="Drula E."/>
            <person name="Ayuso-Fernandez I."/>
            <person name="Pacheco R."/>
            <person name="Padilla G."/>
            <person name="Ferreira P."/>
            <person name="Barriuso J."/>
            <person name="Kellner H."/>
            <person name="Castanera R."/>
            <person name="Alfaro M."/>
            <person name="Ramirez L."/>
            <person name="Pisabarro A.G."/>
            <person name="Kuo A."/>
            <person name="Tritt A."/>
            <person name="Lipzen A."/>
            <person name="He G."/>
            <person name="Yan M."/>
            <person name="Ng V."/>
            <person name="Cullen D."/>
            <person name="Martin F."/>
            <person name="Rosso M.-N."/>
            <person name="Henrissat B."/>
            <person name="Hibbett D."/>
            <person name="Martinez A.T."/>
            <person name="Grigoriev I.V."/>
        </authorList>
    </citation>
    <scope>NUCLEOTIDE SEQUENCE</scope>
    <source>
        <strain evidence="2">CIRM-BRFM 674</strain>
    </source>
</reference>
<proteinExistence type="predicted"/>
<evidence type="ECO:0000259" key="1">
    <source>
        <dbReference type="Pfam" id="PF12937"/>
    </source>
</evidence>
<dbReference type="InterPro" id="IPR001810">
    <property type="entry name" value="F-box_dom"/>
</dbReference>
<dbReference type="Gene3D" id="1.20.1280.50">
    <property type="match status" value="1"/>
</dbReference>
<keyword evidence="3" id="KW-1185">Reference proteome</keyword>
<gene>
    <name evidence="2" type="ORF">BDN70DRAFT_954639</name>
</gene>
<accession>A0A9P6CR38</accession>
<dbReference type="Proteomes" id="UP000807469">
    <property type="component" value="Unassembled WGS sequence"/>
</dbReference>
<organism evidence="2 3">
    <name type="scientific">Pholiota conissans</name>
    <dbReference type="NCBI Taxonomy" id="109636"/>
    <lineage>
        <taxon>Eukaryota</taxon>
        <taxon>Fungi</taxon>
        <taxon>Dikarya</taxon>
        <taxon>Basidiomycota</taxon>
        <taxon>Agaricomycotina</taxon>
        <taxon>Agaricomycetes</taxon>
        <taxon>Agaricomycetidae</taxon>
        <taxon>Agaricales</taxon>
        <taxon>Agaricineae</taxon>
        <taxon>Strophariaceae</taxon>
        <taxon>Pholiota</taxon>
    </lineage>
</organism>
<evidence type="ECO:0000313" key="2">
    <source>
        <dbReference type="EMBL" id="KAF9475747.1"/>
    </source>
</evidence>